<evidence type="ECO:0000256" key="3">
    <source>
        <dbReference type="ARBA" id="ARBA00008857"/>
    </source>
</evidence>
<evidence type="ECO:0000313" key="15">
    <source>
        <dbReference type="Proteomes" id="UP000620147"/>
    </source>
</evidence>
<feature type="domain" description="Tyr recombinase" evidence="12">
    <location>
        <begin position="128"/>
        <end position="301"/>
    </location>
</feature>
<evidence type="ECO:0000256" key="11">
    <source>
        <dbReference type="PROSITE-ProRule" id="PRU01248"/>
    </source>
</evidence>
<dbReference type="NCBIfam" id="NF040815">
    <property type="entry name" value="recomb_XerA_Arch"/>
    <property type="match status" value="1"/>
</dbReference>
<dbReference type="Proteomes" id="UP000620147">
    <property type="component" value="Unassembled WGS sequence"/>
</dbReference>
<evidence type="ECO:0000256" key="8">
    <source>
        <dbReference type="ARBA" id="ARBA00023125"/>
    </source>
</evidence>
<evidence type="ECO:0000256" key="7">
    <source>
        <dbReference type="ARBA" id="ARBA00022908"/>
    </source>
</evidence>
<keyword evidence="4" id="KW-0963">Cytoplasm</keyword>
<dbReference type="Gene3D" id="1.10.150.130">
    <property type="match status" value="1"/>
</dbReference>
<evidence type="ECO:0000256" key="6">
    <source>
        <dbReference type="ARBA" id="ARBA00022829"/>
    </source>
</evidence>
<evidence type="ECO:0000259" key="12">
    <source>
        <dbReference type="PROSITE" id="PS51898"/>
    </source>
</evidence>
<dbReference type="InterPro" id="IPR013762">
    <property type="entry name" value="Integrase-like_cat_sf"/>
</dbReference>
<dbReference type="Pfam" id="PF00589">
    <property type="entry name" value="Phage_integrase"/>
    <property type="match status" value="1"/>
</dbReference>
<dbReference type="InterPro" id="IPR010998">
    <property type="entry name" value="Integrase_recombinase_N"/>
</dbReference>
<keyword evidence="9" id="KW-0233">DNA recombination</keyword>
<evidence type="ECO:0000313" key="14">
    <source>
        <dbReference type="EMBL" id="GFO89226.1"/>
    </source>
</evidence>
<comment type="caution">
    <text evidence="14">The sequence shown here is derived from an EMBL/GenBank/DDBJ whole genome shotgun (WGS) entry which is preliminary data.</text>
</comment>
<keyword evidence="15" id="KW-1185">Reference proteome</keyword>
<keyword evidence="8 11" id="KW-0238">DNA-binding</keyword>
<evidence type="ECO:0000256" key="2">
    <source>
        <dbReference type="ARBA" id="ARBA00004496"/>
    </source>
</evidence>
<dbReference type="PROSITE" id="PS51900">
    <property type="entry name" value="CB"/>
    <property type="match status" value="1"/>
</dbReference>
<dbReference type="PROSITE" id="PS51898">
    <property type="entry name" value="TYR_RECOMBINASE"/>
    <property type="match status" value="1"/>
</dbReference>
<name>A0ABQ1E2R5_9FIRM</name>
<dbReference type="PANTHER" id="PTHR30349:SF77">
    <property type="entry name" value="TYROSINE RECOMBINASE XERC"/>
    <property type="match status" value="1"/>
</dbReference>
<dbReference type="PANTHER" id="PTHR30349">
    <property type="entry name" value="PHAGE INTEGRASE-RELATED"/>
    <property type="match status" value="1"/>
</dbReference>
<dbReference type="InterPro" id="IPR004107">
    <property type="entry name" value="Integrase_SAM-like_N"/>
</dbReference>
<dbReference type="InterPro" id="IPR050090">
    <property type="entry name" value="Tyrosine_recombinase_XerCD"/>
</dbReference>
<evidence type="ECO:0000256" key="10">
    <source>
        <dbReference type="ARBA" id="ARBA00023306"/>
    </source>
</evidence>
<keyword evidence="7" id="KW-0229">DNA integration</keyword>
<reference evidence="14 15" key="1">
    <citation type="submission" date="2020-06" db="EMBL/GenBank/DDBJ databases">
        <title>Characterization of fructooligosaccharide metabolism and fructooligosaccharide-degrading enzymes in human commensal butyrate producers.</title>
        <authorList>
            <person name="Tanno H."/>
            <person name="Fujii T."/>
            <person name="Hirano K."/>
            <person name="Maeno S."/>
            <person name="Tonozuka T."/>
            <person name="Sakamoto M."/>
            <person name="Ohkuma M."/>
            <person name="Tochio T."/>
            <person name="Endo A."/>
        </authorList>
    </citation>
    <scope>NUCLEOTIDE SEQUENCE [LARGE SCALE GENOMIC DNA]</scope>
    <source>
        <strain evidence="14 15">JCM 31056</strain>
    </source>
</reference>
<dbReference type="InterPro" id="IPR011010">
    <property type="entry name" value="DNA_brk_join_enz"/>
</dbReference>
<dbReference type="InterPro" id="IPR002104">
    <property type="entry name" value="Integrase_catalytic"/>
</dbReference>
<proteinExistence type="inferred from homology"/>
<dbReference type="InterPro" id="IPR044068">
    <property type="entry name" value="CB"/>
</dbReference>
<sequence length="306" mass="35025">MTAEALTAILKDYIITKESDETRSDLHRRIKYYLGAKRIDGLSDKILGNYRCNLEMFAARMNKSAAKVTTDDIRGYISYLDETRHLKDTSLQTHINTLRAFFGWLHTEERIKKNPMSKIKSLKLDKKGARQALTVEELERLRDACKTYREKALIEFLVSTGCRLSEVAQLRAADLNLADRSVQVTGKGDKDRVVYFSVRARLMVQEYIVQRKGGDGLFVSSKSPYEPLKPRAIQRIVRSLSERAGLEDRVHPHLLRHTFATHALNGGMDVTVIQRLLGHEDIATTQIYAELNEEGVRHQYNKYVAN</sequence>
<keyword evidence="6" id="KW-0159">Chromosome partition</keyword>
<comment type="similarity">
    <text evidence="3">Belongs to the 'phage' integrase family.</text>
</comment>
<dbReference type="EMBL" id="BLYJ01000039">
    <property type="protein sequence ID" value="GFO89226.1"/>
    <property type="molecule type" value="Genomic_DNA"/>
</dbReference>
<evidence type="ECO:0000256" key="5">
    <source>
        <dbReference type="ARBA" id="ARBA00022618"/>
    </source>
</evidence>
<dbReference type="Pfam" id="PF13495">
    <property type="entry name" value="Phage_int_SAM_4"/>
    <property type="match status" value="1"/>
</dbReference>
<gene>
    <name evidence="14" type="ORF">BUFA31_23900</name>
</gene>
<accession>A0ABQ1E2R5</accession>
<evidence type="ECO:0000256" key="9">
    <source>
        <dbReference type="ARBA" id="ARBA00023172"/>
    </source>
</evidence>
<evidence type="ECO:0000256" key="4">
    <source>
        <dbReference type="ARBA" id="ARBA00022490"/>
    </source>
</evidence>
<feature type="domain" description="Core-binding (CB)" evidence="13">
    <location>
        <begin position="24"/>
        <end position="106"/>
    </location>
</feature>
<evidence type="ECO:0000256" key="1">
    <source>
        <dbReference type="ARBA" id="ARBA00003283"/>
    </source>
</evidence>
<comment type="subcellular location">
    <subcellularLocation>
        <location evidence="2">Cytoplasm</location>
    </subcellularLocation>
</comment>
<protein>
    <submittedName>
        <fullName evidence="14">Phage integrase</fullName>
    </submittedName>
</protein>
<dbReference type="SUPFAM" id="SSF56349">
    <property type="entry name" value="DNA breaking-rejoining enzymes"/>
    <property type="match status" value="1"/>
</dbReference>
<keyword evidence="10" id="KW-0131">Cell cycle</keyword>
<organism evidence="14 15">
    <name type="scientific">Butyricicoccus faecihominis</name>
    <dbReference type="NCBI Taxonomy" id="1712515"/>
    <lineage>
        <taxon>Bacteria</taxon>
        <taxon>Bacillati</taxon>
        <taxon>Bacillota</taxon>
        <taxon>Clostridia</taxon>
        <taxon>Eubacteriales</taxon>
        <taxon>Butyricicoccaceae</taxon>
        <taxon>Butyricicoccus</taxon>
    </lineage>
</organism>
<evidence type="ECO:0000259" key="13">
    <source>
        <dbReference type="PROSITE" id="PS51900"/>
    </source>
</evidence>
<comment type="function">
    <text evidence="1">Site-specific tyrosine recombinase, which acts by catalyzing the cutting and rejoining of the recombining DNA molecules.</text>
</comment>
<keyword evidence="5" id="KW-0132">Cell division</keyword>
<dbReference type="Gene3D" id="1.10.443.10">
    <property type="entry name" value="Intergrase catalytic core"/>
    <property type="match status" value="1"/>
</dbReference>